<dbReference type="Gene3D" id="3.30.565.10">
    <property type="entry name" value="Histidine kinase-like ATPase, C-terminal domain"/>
    <property type="match status" value="1"/>
</dbReference>
<evidence type="ECO:0000256" key="1">
    <source>
        <dbReference type="ARBA" id="ARBA00000085"/>
    </source>
</evidence>
<dbReference type="InterPro" id="IPR003661">
    <property type="entry name" value="HisK_dim/P_dom"/>
</dbReference>
<sequence>MAWRAPSWLRRGLLRVRQAVLPAVSLWRRSIQARVVITTMAISALVIGGVGWLMLQGVADGMVEARKTVALSEARAGFSAAQQALDVSAISDASSEPEALRTLVNDLASRAGSPPSYQVLLEGPLDNAGDGEAAVVSSSGIAPQTIPDDLARAVAEGDGVAYTYTRMQLEDTDEQPAAILVGDVLRMPDGTQTYALYYAFSMADQERTLALVRNSLLYAGLALVVLSSGVAWLVTRQVVTPVRLARRIAERLADGRLEERMVVKGEDDIARLSISFNKMAESLQRQIRQLEELSRLQQRFVSDVSHELRTPIATVRMAADVLYDNRDAFDPLSHRSAELMQAELDRFEALLSDLLEISRFDAGAARLDLDGIDLVELAERVCVQYSPLAARHGVDLRVVNRDGPAIVEADVRRIERIVRNLVANAIHYSGSDVVELLVAHGSTSAAIAVRDFGVGLDPGQSQLVFNRFWRADPARERSRGGTGLGLAIALEDAVLHGGWLQAWGEPGLGAQFRLTLPRHAGDDPHRSPLPLVPDSGSALDRTGGIR</sequence>
<dbReference type="CDD" id="cd00075">
    <property type="entry name" value="HATPase"/>
    <property type="match status" value="1"/>
</dbReference>
<gene>
    <name evidence="19" type="ORF">FE697_015045</name>
</gene>
<keyword evidence="12" id="KW-0902">Two-component regulatory system</keyword>
<dbReference type="Proteomes" id="UP000307768">
    <property type="component" value="Unassembled WGS sequence"/>
</dbReference>
<feature type="domain" description="HAMP" evidence="18">
    <location>
        <begin position="236"/>
        <end position="288"/>
    </location>
</feature>
<evidence type="ECO:0000256" key="12">
    <source>
        <dbReference type="ARBA" id="ARBA00023012"/>
    </source>
</evidence>
<dbReference type="FunFam" id="3.30.565.10:FF:000013">
    <property type="entry name" value="Two-component sensor histidine kinase"/>
    <property type="match status" value="1"/>
</dbReference>
<proteinExistence type="predicted"/>
<evidence type="ECO:0000256" key="15">
    <source>
        <dbReference type="SAM" id="MobiDB-lite"/>
    </source>
</evidence>
<evidence type="ECO:0000259" key="18">
    <source>
        <dbReference type="PROSITE" id="PS50885"/>
    </source>
</evidence>
<evidence type="ECO:0000256" key="6">
    <source>
        <dbReference type="ARBA" id="ARBA00022679"/>
    </source>
</evidence>
<dbReference type="PROSITE" id="PS50109">
    <property type="entry name" value="HIS_KIN"/>
    <property type="match status" value="1"/>
</dbReference>
<protein>
    <recommendedName>
        <fullName evidence="14">Sensor histidine kinase MtrB</fullName>
        <ecNumber evidence="3">2.7.13.3</ecNumber>
    </recommendedName>
</protein>
<dbReference type="PROSITE" id="PS50885">
    <property type="entry name" value="HAMP"/>
    <property type="match status" value="1"/>
</dbReference>
<dbReference type="SUPFAM" id="SSF55874">
    <property type="entry name" value="ATPase domain of HSP90 chaperone/DNA topoisomerase II/histidine kinase"/>
    <property type="match status" value="1"/>
</dbReference>
<evidence type="ECO:0000256" key="7">
    <source>
        <dbReference type="ARBA" id="ARBA00022692"/>
    </source>
</evidence>
<dbReference type="PANTHER" id="PTHR43711:SF1">
    <property type="entry name" value="HISTIDINE KINASE 1"/>
    <property type="match status" value="1"/>
</dbReference>
<dbReference type="CDD" id="cd00082">
    <property type="entry name" value="HisKA"/>
    <property type="match status" value="1"/>
</dbReference>
<dbReference type="PRINTS" id="PR00344">
    <property type="entry name" value="BCTRLSENSOR"/>
</dbReference>
<evidence type="ECO:0000256" key="3">
    <source>
        <dbReference type="ARBA" id="ARBA00012438"/>
    </source>
</evidence>
<name>A0A5Q6RWP8_9ACTN</name>
<dbReference type="PANTHER" id="PTHR43711">
    <property type="entry name" value="TWO-COMPONENT HISTIDINE KINASE"/>
    <property type="match status" value="1"/>
</dbReference>
<evidence type="ECO:0000256" key="2">
    <source>
        <dbReference type="ARBA" id="ARBA00004651"/>
    </source>
</evidence>
<dbReference type="CDD" id="cd06225">
    <property type="entry name" value="HAMP"/>
    <property type="match status" value="1"/>
</dbReference>
<comment type="caution">
    <text evidence="19">The sequence shown here is derived from an EMBL/GenBank/DDBJ whole genome shotgun (WGS) entry which is preliminary data.</text>
</comment>
<dbReference type="SUPFAM" id="SSF47384">
    <property type="entry name" value="Homodimeric domain of signal transducing histidine kinase"/>
    <property type="match status" value="1"/>
</dbReference>
<dbReference type="InterPro" id="IPR036097">
    <property type="entry name" value="HisK_dim/P_sf"/>
</dbReference>
<dbReference type="InterPro" id="IPR004358">
    <property type="entry name" value="Sig_transdc_His_kin-like_C"/>
</dbReference>
<feature type="region of interest" description="Disordered" evidence="15">
    <location>
        <begin position="523"/>
        <end position="546"/>
    </location>
</feature>
<dbReference type="EC" id="2.7.13.3" evidence="3"/>
<dbReference type="FunFam" id="1.10.287.130:FF:000010">
    <property type="entry name" value="Two-component sensor histidine kinase"/>
    <property type="match status" value="1"/>
</dbReference>
<keyword evidence="4" id="KW-1003">Cell membrane</keyword>
<evidence type="ECO:0000259" key="17">
    <source>
        <dbReference type="PROSITE" id="PS50109"/>
    </source>
</evidence>
<evidence type="ECO:0000256" key="11">
    <source>
        <dbReference type="ARBA" id="ARBA00022989"/>
    </source>
</evidence>
<dbReference type="AlphaFoldDB" id="A0A5Q6RWP8"/>
<evidence type="ECO:0000256" key="8">
    <source>
        <dbReference type="ARBA" id="ARBA00022741"/>
    </source>
</evidence>
<dbReference type="InterPro" id="IPR050736">
    <property type="entry name" value="Sensor_HK_Regulatory"/>
</dbReference>
<dbReference type="Gene3D" id="6.10.340.10">
    <property type="match status" value="1"/>
</dbReference>
<dbReference type="NCBIfam" id="NF040691">
    <property type="entry name" value="MtrAB_MtrB"/>
    <property type="match status" value="1"/>
</dbReference>
<dbReference type="SMART" id="SM00387">
    <property type="entry name" value="HATPase_c"/>
    <property type="match status" value="1"/>
</dbReference>
<dbReference type="GO" id="GO:0005886">
    <property type="term" value="C:plasma membrane"/>
    <property type="evidence" value="ECO:0007669"/>
    <property type="project" value="UniProtKB-SubCell"/>
</dbReference>
<evidence type="ECO:0000313" key="20">
    <source>
        <dbReference type="Proteomes" id="UP000307768"/>
    </source>
</evidence>
<dbReference type="Pfam" id="PF02518">
    <property type="entry name" value="HATPase_c"/>
    <property type="match status" value="1"/>
</dbReference>
<accession>A0A5Q6RWP8</accession>
<evidence type="ECO:0000256" key="10">
    <source>
        <dbReference type="ARBA" id="ARBA00022840"/>
    </source>
</evidence>
<dbReference type="OrthoDB" id="9786919at2"/>
<dbReference type="InterPro" id="IPR036890">
    <property type="entry name" value="HATPase_C_sf"/>
</dbReference>
<keyword evidence="8" id="KW-0547">Nucleotide-binding</keyword>
<evidence type="ECO:0000256" key="13">
    <source>
        <dbReference type="ARBA" id="ARBA00023136"/>
    </source>
</evidence>
<dbReference type="EMBL" id="VDFQ02000004">
    <property type="protein sequence ID" value="KAA1422457.1"/>
    <property type="molecule type" value="Genomic_DNA"/>
</dbReference>
<dbReference type="SMART" id="SM00388">
    <property type="entry name" value="HisKA"/>
    <property type="match status" value="1"/>
</dbReference>
<dbReference type="InterPro" id="IPR047669">
    <property type="entry name" value="MtrAB_MtrB"/>
</dbReference>
<keyword evidence="7 16" id="KW-0812">Transmembrane</keyword>
<keyword evidence="9 19" id="KW-0418">Kinase</keyword>
<comment type="catalytic activity">
    <reaction evidence="1">
        <text>ATP + protein L-histidine = ADP + protein N-phospho-L-histidine.</text>
        <dbReference type="EC" id="2.7.13.3"/>
    </reaction>
</comment>
<dbReference type="GO" id="GO:0005524">
    <property type="term" value="F:ATP binding"/>
    <property type="evidence" value="ECO:0007669"/>
    <property type="project" value="UniProtKB-KW"/>
</dbReference>
<dbReference type="SUPFAM" id="SSF158472">
    <property type="entry name" value="HAMP domain-like"/>
    <property type="match status" value="1"/>
</dbReference>
<keyword evidence="11 16" id="KW-1133">Transmembrane helix</keyword>
<evidence type="ECO:0000256" key="9">
    <source>
        <dbReference type="ARBA" id="ARBA00022777"/>
    </source>
</evidence>
<keyword evidence="5" id="KW-0597">Phosphoprotein</keyword>
<dbReference type="Pfam" id="PF00672">
    <property type="entry name" value="HAMP"/>
    <property type="match status" value="1"/>
</dbReference>
<keyword evidence="6" id="KW-0808">Transferase</keyword>
<evidence type="ECO:0000256" key="4">
    <source>
        <dbReference type="ARBA" id="ARBA00022475"/>
    </source>
</evidence>
<comment type="subcellular location">
    <subcellularLocation>
        <location evidence="2">Cell membrane</location>
        <topology evidence="2">Multi-pass membrane protein</topology>
    </subcellularLocation>
</comment>
<feature type="domain" description="Histidine kinase" evidence="17">
    <location>
        <begin position="303"/>
        <end position="520"/>
    </location>
</feature>
<dbReference type="GO" id="GO:0000155">
    <property type="term" value="F:phosphorelay sensor kinase activity"/>
    <property type="evidence" value="ECO:0007669"/>
    <property type="project" value="InterPro"/>
</dbReference>
<dbReference type="RefSeq" id="WP_149770408.1">
    <property type="nucleotide sequence ID" value="NZ_VDFQ02000004.1"/>
</dbReference>
<evidence type="ECO:0000313" key="19">
    <source>
        <dbReference type="EMBL" id="KAA1422457.1"/>
    </source>
</evidence>
<feature type="transmembrane region" description="Helical" evidence="16">
    <location>
        <begin position="31"/>
        <end position="55"/>
    </location>
</feature>
<evidence type="ECO:0000256" key="14">
    <source>
        <dbReference type="ARBA" id="ARBA00035305"/>
    </source>
</evidence>
<reference evidence="19 20" key="1">
    <citation type="submission" date="2019-09" db="EMBL/GenBank/DDBJ databases">
        <title>Mumia zhuanghuii sp. nov. isolated from the intestinal contents of plateau pika (Ochotona curzoniae) in the Qinghai-Tibet plateau of China.</title>
        <authorList>
            <person name="Tian Z."/>
        </authorList>
    </citation>
    <scope>NUCLEOTIDE SEQUENCE [LARGE SCALE GENOMIC DNA]</scope>
    <source>
        <strain evidence="20">350</strain>
    </source>
</reference>
<dbReference type="InterPro" id="IPR003660">
    <property type="entry name" value="HAMP_dom"/>
</dbReference>
<evidence type="ECO:0000256" key="16">
    <source>
        <dbReference type="SAM" id="Phobius"/>
    </source>
</evidence>
<dbReference type="InterPro" id="IPR003594">
    <property type="entry name" value="HATPase_dom"/>
</dbReference>
<keyword evidence="10" id="KW-0067">ATP-binding</keyword>
<keyword evidence="13 16" id="KW-0472">Membrane</keyword>
<dbReference type="Pfam" id="PF00512">
    <property type="entry name" value="HisKA"/>
    <property type="match status" value="1"/>
</dbReference>
<dbReference type="SMART" id="SM00304">
    <property type="entry name" value="HAMP"/>
    <property type="match status" value="1"/>
</dbReference>
<evidence type="ECO:0000256" key="5">
    <source>
        <dbReference type="ARBA" id="ARBA00022553"/>
    </source>
</evidence>
<dbReference type="Gene3D" id="1.10.287.130">
    <property type="match status" value="1"/>
</dbReference>
<dbReference type="InterPro" id="IPR005467">
    <property type="entry name" value="His_kinase_dom"/>
</dbReference>
<organism evidence="19 20">
    <name type="scientific">Mumia zhuanghuii</name>
    <dbReference type="NCBI Taxonomy" id="2585211"/>
    <lineage>
        <taxon>Bacteria</taxon>
        <taxon>Bacillati</taxon>
        <taxon>Actinomycetota</taxon>
        <taxon>Actinomycetes</taxon>
        <taxon>Propionibacteriales</taxon>
        <taxon>Nocardioidaceae</taxon>
        <taxon>Mumia</taxon>
    </lineage>
</organism>